<dbReference type="InterPro" id="IPR052894">
    <property type="entry name" value="AsmA-related"/>
</dbReference>
<sequence length="684" mass="73556">MKTLFKWLAGIVVSLIVLVILAAVLLPVVINPNDYREQIRSIVSENTGYDLHLNGPISWSIFPRLGLSVADIQVDDIHKQPLATLKQADIHVAVLPLILDQRVDMQALVLDGLTLNLSRDAQGRPNWTEPKESPNAETASEPAQTQSSTSKETLTLNIASVNISQINLNYQDQQTGQSLAIHNAHLQTDAIQAGQPFNLKAGFSLKSSEPPLNATFSLETALMLNLKSNTFKADQLSLTVTPEQQKNPVALTITATLAGAEGQLDGNVALEPVNIQQFLKQLGMPLPEMGNPKALTRVSLTTTVNATNNHASLQDLRLVLDGFDLGGKLAVTDISSNALRFTLKGSDLLLDDYLPVASTAPATDVSETAPSQQPANNSVVHPTIIPVDLIKPLNLEGKLSLSALTAKGFLFDHPTLTIKASNGVLSISKLNAGFYDGVIDSKASIDANGTPQLSTRSTVQGINLHALSKAIPDLQAVTGKANASIRLLTSGLTKPELIEHLNGVIEFHVDDGALHGMNLNKTVCSGIAKIRKKTISKDDWPDETEFTSLKGTFNISDGVATNNNLCAAMDQLNLCGGGKINLVNQSLDYSMGVTVTGSTAEEDEPACRINEKYADLSWPIRCSGKIGDSDLCGIDEQRLGELAATVAERELKGKLQQKLDDKLRKKFGDQLGEELGDKLKNFFQ</sequence>
<dbReference type="Proteomes" id="UP001500604">
    <property type="component" value="Unassembled WGS sequence"/>
</dbReference>
<dbReference type="Pfam" id="PF05170">
    <property type="entry name" value="AsmA"/>
    <property type="match status" value="2"/>
</dbReference>
<keyword evidence="2" id="KW-1133">Transmembrane helix</keyword>
<dbReference type="PANTHER" id="PTHR30441">
    <property type="entry name" value="DUF748 DOMAIN-CONTAINING PROTEIN"/>
    <property type="match status" value="1"/>
</dbReference>
<protein>
    <submittedName>
        <fullName evidence="4">AsmA family protein</fullName>
    </submittedName>
</protein>
<dbReference type="EMBL" id="BAABFL010000470">
    <property type="protein sequence ID" value="GAA4652152.1"/>
    <property type="molecule type" value="Genomic_DNA"/>
</dbReference>
<dbReference type="InterPro" id="IPR007844">
    <property type="entry name" value="AsmA"/>
</dbReference>
<reference evidence="5" key="1">
    <citation type="journal article" date="2019" name="Int. J. Syst. Evol. Microbiol.">
        <title>The Global Catalogue of Microorganisms (GCM) 10K type strain sequencing project: providing services to taxonomists for standard genome sequencing and annotation.</title>
        <authorList>
            <consortium name="The Broad Institute Genomics Platform"/>
            <consortium name="The Broad Institute Genome Sequencing Center for Infectious Disease"/>
            <person name="Wu L."/>
            <person name="Ma J."/>
        </authorList>
    </citation>
    <scope>NUCLEOTIDE SEQUENCE [LARGE SCALE GENOMIC DNA]</scope>
    <source>
        <strain evidence="5">JCM 17805</strain>
    </source>
</reference>
<accession>A0ABP8V8E0</accession>
<evidence type="ECO:0000256" key="1">
    <source>
        <dbReference type="SAM" id="MobiDB-lite"/>
    </source>
</evidence>
<organism evidence="4 5">
    <name type="scientific">Kistimonas scapharcae</name>
    <dbReference type="NCBI Taxonomy" id="1036133"/>
    <lineage>
        <taxon>Bacteria</taxon>
        <taxon>Pseudomonadati</taxon>
        <taxon>Pseudomonadota</taxon>
        <taxon>Gammaproteobacteria</taxon>
        <taxon>Oceanospirillales</taxon>
        <taxon>Endozoicomonadaceae</taxon>
        <taxon>Kistimonas</taxon>
    </lineage>
</organism>
<evidence type="ECO:0000256" key="2">
    <source>
        <dbReference type="SAM" id="Phobius"/>
    </source>
</evidence>
<evidence type="ECO:0000313" key="5">
    <source>
        <dbReference type="Proteomes" id="UP001500604"/>
    </source>
</evidence>
<keyword evidence="5" id="KW-1185">Reference proteome</keyword>
<feature type="transmembrane region" description="Helical" evidence="2">
    <location>
        <begin position="7"/>
        <end position="30"/>
    </location>
</feature>
<dbReference type="PANTHER" id="PTHR30441:SF4">
    <property type="entry name" value="PROTEIN ASMA"/>
    <property type="match status" value="1"/>
</dbReference>
<keyword evidence="2" id="KW-0812">Transmembrane</keyword>
<feature type="domain" description="AsmA" evidence="3">
    <location>
        <begin position="271"/>
        <end position="564"/>
    </location>
</feature>
<comment type="caution">
    <text evidence="4">The sequence shown here is derived from an EMBL/GenBank/DDBJ whole genome shotgun (WGS) entry which is preliminary data.</text>
</comment>
<evidence type="ECO:0000259" key="3">
    <source>
        <dbReference type="Pfam" id="PF05170"/>
    </source>
</evidence>
<gene>
    <name evidence="4" type="ORF">GCM10023116_44360</name>
</gene>
<name>A0ABP8V8E0_9GAMM</name>
<dbReference type="RefSeq" id="WP_345198665.1">
    <property type="nucleotide sequence ID" value="NZ_BAABFL010000470.1"/>
</dbReference>
<proteinExistence type="predicted"/>
<feature type="compositionally biased region" description="Polar residues" evidence="1">
    <location>
        <begin position="135"/>
        <end position="151"/>
    </location>
</feature>
<feature type="region of interest" description="Disordered" evidence="1">
    <location>
        <begin position="120"/>
        <end position="151"/>
    </location>
</feature>
<feature type="domain" description="AsmA" evidence="3">
    <location>
        <begin position="1"/>
        <end position="205"/>
    </location>
</feature>
<keyword evidence="2" id="KW-0472">Membrane</keyword>
<evidence type="ECO:0000313" key="4">
    <source>
        <dbReference type="EMBL" id="GAA4652152.1"/>
    </source>
</evidence>